<organism evidence="1">
    <name type="scientific">Anguilla anguilla</name>
    <name type="common">European freshwater eel</name>
    <name type="synonym">Muraena anguilla</name>
    <dbReference type="NCBI Taxonomy" id="7936"/>
    <lineage>
        <taxon>Eukaryota</taxon>
        <taxon>Metazoa</taxon>
        <taxon>Chordata</taxon>
        <taxon>Craniata</taxon>
        <taxon>Vertebrata</taxon>
        <taxon>Euteleostomi</taxon>
        <taxon>Actinopterygii</taxon>
        <taxon>Neopterygii</taxon>
        <taxon>Teleostei</taxon>
        <taxon>Anguilliformes</taxon>
        <taxon>Anguillidae</taxon>
        <taxon>Anguilla</taxon>
    </lineage>
</organism>
<name>A0A0E9XBX3_ANGAN</name>
<protein>
    <submittedName>
        <fullName evidence="1">Uncharacterized protein</fullName>
    </submittedName>
</protein>
<sequence length="112" mass="13201">MSHTPTPKHTHSLSQCLRAKREHYKHLIKFILKMLLFTGSVLPRTTPQIKQSQFQYKYIASAFKHKCRAKKRHYVSLYHCTCIHINYRSFSSTFHTYDSQIDNGVSLTESLQ</sequence>
<accession>A0A0E9XBX3</accession>
<proteinExistence type="predicted"/>
<dbReference type="AlphaFoldDB" id="A0A0E9XBX3"/>
<evidence type="ECO:0000313" key="1">
    <source>
        <dbReference type="EMBL" id="JAH99936.1"/>
    </source>
</evidence>
<dbReference type="EMBL" id="GBXM01008641">
    <property type="protein sequence ID" value="JAH99936.1"/>
    <property type="molecule type" value="Transcribed_RNA"/>
</dbReference>
<reference evidence="1" key="2">
    <citation type="journal article" date="2015" name="Fish Shellfish Immunol.">
        <title>Early steps in the European eel (Anguilla anguilla)-Vibrio vulnificus interaction in the gills: Role of the RtxA13 toxin.</title>
        <authorList>
            <person name="Callol A."/>
            <person name="Pajuelo D."/>
            <person name="Ebbesson L."/>
            <person name="Teles M."/>
            <person name="MacKenzie S."/>
            <person name="Amaro C."/>
        </authorList>
    </citation>
    <scope>NUCLEOTIDE SEQUENCE</scope>
</reference>
<reference evidence="1" key="1">
    <citation type="submission" date="2014-11" db="EMBL/GenBank/DDBJ databases">
        <authorList>
            <person name="Amaro Gonzalez C."/>
        </authorList>
    </citation>
    <scope>NUCLEOTIDE SEQUENCE</scope>
</reference>